<dbReference type="AlphaFoldDB" id="A0AAD8IL59"/>
<dbReference type="Proteomes" id="UP001237642">
    <property type="component" value="Unassembled WGS sequence"/>
</dbReference>
<sequence>MGFGAASFSDLWAFMPTSTKHGRRSSWQSRYVPVIYGEKGTQEHMTMAFPDPADFFKESSYRVSIVTMETALCLDLPHILEEANHRWMRTTEICEVLQSYKFFYFNPPVKPAV</sequence>
<comment type="caution">
    <text evidence="2">The sequence shown here is derived from an EMBL/GenBank/DDBJ whole genome shotgun (WGS) entry which is preliminary data.</text>
</comment>
<organism evidence="2 3">
    <name type="scientific">Heracleum sosnowskyi</name>
    <dbReference type="NCBI Taxonomy" id="360622"/>
    <lineage>
        <taxon>Eukaryota</taxon>
        <taxon>Viridiplantae</taxon>
        <taxon>Streptophyta</taxon>
        <taxon>Embryophyta</taxon>
        <taxon>Tracheophyta</taxon>
        <taxon>Spermatophyta</taxon>
        <taxon>Magnoliopsida</taxon>
        <taxon>eudicotyledons</taxon>
        <taxon>Gunneridae</taxon>
        <taxon>Pentapetalae</taxon>
        <taxon>asterids</taxon>
        <taxon>campanulids</taxon>
        <taxon>Apiales</taxon>
        <taxon>Apiaceae</taxon>
        <taxon>Apioideae</taxon>
        <taxon>apioid superclade</taxon>
        <taxon>Tordylieae</taxon>
        <taxon>Tordyliinae</taxon>
        <taxon>Heracleum</taxon>
    </lineage>
</organism>
<dbReference type="EMBL" id="JAUIZM010000004">
    <property type="protein sequence ID" value="KAK1387143.1"/>
    <property type="molecule type" value="Genomic_DNA"/>
</dbReference>
<evidence type="ECO:0000313" key="3">
    <source>
        <dbReference type="Proteomes" id="UP001237642"/>
    </source>
</evidence>
<name>A0AAD8IL59_9APIA</name>
<reference evidence="2" key="1">
    <citation type="submission" date="2023-02" db="EMBL/GenBank/DDBJ databases">
        <title>Genome of toxic invasive species Heracleum sosnowskyi carries increased number of genes despite the absence of recent whole-genome duplications.</title>
        <authorList>
            <person name="Schelkunov M."/>
            <person name="Shtratnikova V."/>
            <person name="Makarenko M."/>
            <person name="Klepikova A."/>
            <person name="Omelchenko D."/>
            <person name="Novikova G."/>
            <person name="Obukhova E."/>
            <person name="Bogdanov V."/>
            <person name="Penin A."/>
            <person name="Logacheva M."/>
        </authorList>
    </citation>
    <scope>NUCLEOTIDE SEQUENCE</scope>
    <source>
        <strain evidence="2">Hsosn_3</strain>
        <tissue evidence="2">Leaf</tissue>
    </source>
</reference>
<dbReference type="InterPro" id="IPR005559">
    <property type="entry name" value="CG-1_dom"/>
</dbReference>
<feature type="domain" description="CG-1" evidence="1">
    <location>
        <begin position="76"/>
        <end position="113"/>
    </location>
</feature>
<reference evidence="2" key="2">
    <citation type="submission" date="2023-05" db="EMBL/GenBank/DDBJ databases">
        <authorList>
            <person name="Schelkunov M.I."/>
        </authorList>
    </citation>
    <scope>NUCLEOTIDE SEQUENCE</scope>
    <source>
        <strain evidence="2">Hsosn_3</strain>
        <tissue evidence="2">Leaf</tissue>
    </source>
</reference>
<accession>A0AAD8IL59</accession>
<protein>
    <recommendedName>
        <fullName evidence="1">CG-1 domain-containing protein</fullName>
    </recommendedName>
</protein>
<evidence type="ECO:0000259" key="1">
    <source>
        <dbReference type="PROSITE" id="PS51437"/>
    </source>
</evidence>
<dbReference type="PROSITE" id="PS51437">
    <property type="entry name" value="CG_1"/>
    <property type="match status" value="1"/>
</dbReference>
<dbReference type="GO" id="GO:0003677">
    <property type="term" value="F:DNA binding"/>
    <property type="evidence" value="ECO:0007669"/>
    <property type="project" value="InterPro"/>
</dbReference>
<proteinExistence type="predicted"/>
<gene>
    <name evidence="2" type="ORF">POM88_015321</name>
</gene>
<evidence type="ECO:0000313" key="2">
    <source>
        <dbReference type="EMBL" id="KAK1387143.1"/>
    </source>
</evidence>
<keyword evidence="3" id="KW-1185">Reference proteome</keyword>